<dbReference type="PANTHER" id="PTHR31241:SF62">
    <property type="entry name" value="DEHYDRATION-RESPONSIVE ELEMENT-BINDING PROTEIN 2D"/>
    <property type="match status" value="1"/>
</dbReference>
<feature type="domain" description="AP2/ERF" evidence="10">
    <location>
        <begin position="69"/>
        <end position="126"/>
    </location>
</feature>
<proteinExistence type="inferred from homology"/>
<dbReference type="FunFam" id="3.30.730.10:FF:000001">
    <property type="entry name" value="Ethylene-responsive transcription factor 2"/>
    <property type="match status" value="1"/>
</dbReference>
<feature type="compositionally biased region" description="Basic and acidic residues" evidence="9">
    <location>
        <begin position="161"/>
        <end position="172"/>
    </location>
</feature>
<accession>A0A8B7C5F8</accession>
<evidence type="ECO:0000256" key="6">
    <source>
        <dbReference type="ARBA" id="ARBA00023163"/>
    </source>
</evidence>
<keyword evidence="3" id="KW-0346">Stress response</keyword>
<sequence length="328" mass="35916">MAEQERTKRVRNLHGGTHPVAEAVAKWRKLKWQPDCSNDGEKYIQRVPAKGSRKGCMRGKGGPENSHCNYRGVRQRTWGKWVAEIRKPNGGSRLWLGTFNTALEAALAYDEAARAMYGPRARLNLPECGTAAKDTTLAASECYESAPTTSQHSGVSGVEESEVKAPKLEAGAETRSANPPESAVEAVACMVKAEADEELFNHLDRLQDLHQDMFGIGEMMGNADADPSNSTSTPQSRKSQKDQLGGVDVITDWHFGETPSALSFQIQSPDVKRLGTWCHVEQCPADMDYGYGFAGPRRQDLEIGVAGDQGMPELEFPDLSLLPESPRL</sequence>
<dbReference type="InterPro" id="IPR001471">
    <property type="entry name" value="AP2/ERF_dom"/>
</dbReference>
<keyword evidence="6" id="KW-0804">Transcription</keyword>
<dbReference type="RefSeq" id="XP_008792179.1">
    <property type="nucleotide sequence ID" value="XM_008793957.3"/>
</dbReference>
<keyword evidence="7" id="KW-0539">Nucleus</keyword>
<dbReference type="Pfam" id="PF00847">
    <property type="entry name" value="AP2"/>
    <property type="match status" value="1"/>
</dbReference>
<dbReference type="SUPFAM" id="SSF54171">
    <property type="entry name" value="DNA-binding domain"/>
    <property type="match status" value="1"/>
</dbReference>
<protein>
    <submittedName>
        <fullName evidence="12">Dehydration-responsive element-binding protein 2B-like isoform X1</fullName>
    </submittedName>
</protein>
<evidence type="ECO:0000256" key="5">
    <source>
        <dbReference type="ARBA" id="ARBA00023159"/>
    </source>
</evidence>
<dbReference type="GO" id="GO:0005634">
    <property type="term" value="C:nucleus"/>
    <property type="evidence" value="ECO:0007669"/>
    <property type="project" value="UniProtKB-SubCell"/>
</dbReference>
<evidence type="ECO:0000256" key="8">
    <source>
        <dbReference type="ARBA" id="ARBA00024343"/>
    </source>
</evidence>
<keyword evidence="5" id="KW-0010">Activator</keyword>
<evidence type="ECO:0000256" key="9">
    <source>
        <dbReference type="SAM" id="MobiDB-lite"/>
    </source>
</evidence>
<dbReference type="OrthoDB" id="550883at2759"/>
<feature type="region of interest" description="Disordered" evidence="9">
    <location>
        <begin position="219"/>
        <end position="243"/>
    </location>
</feature>
<dbReference type="GO" id="GO:0003700">
    <property type="term" value="F:DNA-binding transcription factor activity"/>
    <property type="evidence" value="ECO:0007669"/>
    <property type="project" value="InterPro"/>
</dbReference>
<dbReference type="Gene3D" id="3.30.730.10">
    <property type="entry name" value="AP2/ERF domain"/>
    <property type="match status" value="1"/>
</dbReference>
<dbReference type="InterPro" id="IPR016177">
    <property type="entry name" value="DNA-bd_dom_sf"/>
</dbReference>
<organism evidence="11 12">
    <name type="scientific">Phoenix dactylifera</name>
    <name type="common">Date palm</name>
    <dbReference type="NCBI Taxonomy" id="42345"/>
    <lineage>
        <taxon>Eukaryota</taxon>
        <taxon>Viridiplantae</taxon>
        <taxon>Streptophyta</taxon>
        <taxon>Embryophyta</taxon>
        <taxon>Tracheophyta</taxon>
        <taxon>Spermatophyta</taxon>
        <taxon>Magnoliopsida</taxon>
        <taxon>Liliopsida</taxon>
        <taxon>Arecaceae</taxon>
        <taxon>Coryphoideae</taxon>
        <taxon>Phoeniceae</taxon>
        <taxon>Phoenix</taxon>
    </lineage>
</organism>
<dbReference type="GO" id="GO:0000976">
    <property type="term" value="F:transcription cis-regulatory region binding"/>
    <property type="evidence" value="ECO:0007669"/>
    <property type="project" value="TreeGrafter"/>
</dbReference>
<dbReference type="SMART" id="SM00380">
    <property type="entry name" value="AP2"/>
    <property type="match status" value="1"/>
</dbReference>
<evidence type="ECO:0000256" key="4">
    <source>
        <dbReference type="ARBA" id="ARBA00023125"/>
    </source>
</evidence>
<comment type="similarity">
    <text evidence="8">Belongs to the AP2/ERF transcription factor family. ERF subfamily.</text>
</comment>
<gene>
    <name evidence="12" type="primary">LOC103708860</name>
</gene>
<dbReference type="GO" id="GO:0045893">
    <property type="term" value="P:positive regulation of DNA-templated transcription"/>
    <property type="evidence" value="ECO:0007669"/>
    <property type="project" value="TreeGrafter"/>
</dbReference>
<evidence type="ECO:0000259" key="10">
    <source>
        <dbReference type="PROSITE" id="PS51032"/>
    </source>
</evidence>
<evidence type="ECO:0000256" key="2">
    <source>
        <dbReference type="ARBA" id="ARBA00023015"/>
    </source>
</evidence>
<dbReference type="PRINTS" id="PR00367">
    <property type="entry name" value="ETHRSPELEMNT"/>
</dbReference>
<evidence type="ECO:0000256" key="3">
    <source>
        <dbReference type="ARBA" id="ARBA00023016"/>
    </source>
</evidence>
<dbReference type="InterPro" id="IPR036955">
    <property type="entry name" value="AP2/ERF_dom_sf"/>
</dbReference>
<dbReference type="AlphaFoldDB" id="A0A8B7C5F8"/>
<dbReference type="KEGG" id="pda:103708860"/>
<dbReference type="Proteomes" id="UP000228380">
    <property type="component" value="Chromosome 12"/>
</dbReference>
<dbReference type="PROSITE" id="PS51032">
    <property type="entry name" value="AP2_ERF"/>
    <property type="match status" value="1"/>
</dbReference>
<reference evidence="11" key="1">
    <citation type="journal article" date="2019" name="Nat. Commun.">
        <title>Genome-wide association mapping of date palm fruit traits.</title>
        <authorList>
            <person name="Hazzouri K.M."/>
            <person name="Gros-Balthazard M."/>
            <person name="Flowers J.M."/>
            <person name="Copetti D."/>
            <person name="Lemansour A."/>
            <person name="Lebrun M."/>
            <person name="Masmoudi K."/>
            <person name="Ferrand S."/>
            <person name="Dhar M.I."/>
            <person name="Fresquez Z.A."/>
            <person name="Rosas U."/>
            <person name="Zhang J."/>
            <person name="Talag J."/>
            <person name="Lee S."/>
            <person name="Kudrna D."/>
            <person name="Powell R.F."/>
            <person name="Leitch I.J."/>
            <person name="Krueger R.R."/>
            <person name="Wing R.A."/>
            <person name="Amiri K.M.A."/>
            <person name="Purugganan M.D."/>
        </authorList>
    </citation>
    <scope>NUCLEOTIDE SEQUENCE [LARGE SCALE GENOMIC DNA]</scope>
    <source>
        <strain evidence="11">cv. Khalas</strain>
    </source>
</reference>
<evidence type="ECO:0000313" key="12">
    <source>
        <dbReference type="RefSeq" id="XP_008792179.1"/>
    </source>
</evidence>
<dbReference type="GeneID" id="103708860"/>
<keyword evidence="4" id="KW-0238">DNA-binding</keyword>
<name>A0A8B7C5F8_PHODC</name>
<evidence type="ECO:0000256" key="1">
    <source>
        <dbReference type="ARBA" id="ARBA00004123"/>
    </source>
</evidence>
<reference evidence="12" key="2">
    <citation type="submission" date="2025-08" db="UniProtKB">
        <authorList>
            <consortium name="RefSeq"/>
        </authorList>
    </citation>
    <scope>IDENTIFICATION</scope>
    <source>
        <tissue evidence="12">Young leaves</tissue>
    </source>
</reference>
<feature type="compositionally biased region" description="Polar residues" evidence="9">
    <location>
        <begin position="227"/>
        <end position="237"/>
    </location>
</feature>
<comment type="subcellular location">
    <subcellularLocation>
        <location evidence="1">Nucleus</location>
    </subcellularLocation>
</comment>
<feature type="region of interest" description="Disordered" evidence="9">
    <location>
        <begin position="143"/>
        <end position="180"/>
    </location>
</feature>
<keyword evidence="2" id="KW-0805">Transcription regulation</keyword>
<dbReference type="PANTHER" id="PTHR31241">
    <property type="entry name" value="DEHYDRATION-RESPONSIVE ELEMENT-BINDING PROTEIN 2C"/>
    <property type="match status" value="1"/>
</dbReference>
<dbReference type="GO" id="GO:0006950">
    <property type="term" value="P:response to stress"/>
    <property type="evidence" value="ECO:0007669"/>
    <property type="project" value="TreeGrafter"/>
</dbReference>
<evidence type="ECO:0000313" key="11">
    <source>
        <dbReference type="Proteomes" id="UP000228380"/>
    </source>
</evidence>
<dbReference type="CDD" id="cd00018">
    <property type="entry name" value="AP2"/>
    <property type="match status" value="1"/>
</dbReference>
<keyword evidence="11" id="KW-1185">Reference proteome</keyword>
<evidence type="ECO:0000256" key="7">
    <source>
        <dbReference type="ARBA" id="ARBA00023242"/>
    </source>
</evidence>